<organism evidence="1 2">
    <name type="scientific">Dreissena polymorpha</name>
    <name type="common">Zebra mussel</name>
    <name type="synonym">Mytilus polymorpha</name>
    <dbReference type="NCBI Taxonomy" id="45954"/>
    <lineage>
        <taxon>Eukaryota</taxon>
        <taxon>Metazoa</taxon>
        <taxon>Spiralia</taxon>
        <taxon>Lophotrochozoa</taxon>
        <taxon>Mollusca</taxon>
        <taxon>Bivalvia</taxon>
        <taxon>Autobranchia</taxon>
        <taxon>Heteroconchia</taxon>
        <taxon>Euheterodonta</taxon>
        <taxon>Imparidentia</taxon>
        <taxon>Neoheterodontei</taxon>
        <taxon>Myida</taxon>
        <taxon>Dreissenoidea</taxon>
        <taxon>Dreissenidae</taxon>
        <taxon>Dreissena</taxon>
    </lineage>
</organism>
<keyword evidence="2" id="KW-1185">Reference proteome</keyword>
<gene>
    <name evidence="1" type="ORF">DPMN_085777</name>
</gene>
<reference evidence="1" key="1">
    <citation type="journal article" date="2019" name="bioRxiv">
        <title>The Genome of the Zebra Mussel, Dreissena polymorpha: A Resource for Invasive Species Research.</title>
        <authorList>
            <person name="McCartney M.A."/>
            <person name="Auch B."/>
            <person name="Kono T."/>
            <person name="Mallez S."/>
            <person name="Zhang Y."/>
            <person name="Obille A."/>
            <person name="Becker A."/>
            <person name="Abrahante J.E."/>
            <person name="Garbe J."/>
            <person name="Badalamenti J.P."/>
            <person name="Herman A."/>
            <person name="Mangelson H."/>
            <person name="Liachko I."/>
            <person name="Sullivan S."/>
            <person name="Sone E.D."/>
            <person name="Koren S."/>
            <person name="Silverstein K.A.T."/>
            <person name="Beckman K.B."/>
            <person name="Gohl D.M."/>
        </authorList>
    </citation>
    <scope>NUCLEOTIDE SEQUENCE</scope>
    <source>
        <strain evidence="1">Duluth1</strain>
        <tissue evidence="1">Whole animal</tissue>
    </source>
</reference>
<proteinExistence type="predicted"/>
<evidence type="ECO:0000313" key="2">
    <source>
        <dbReference type="Proteomes" id="UP000828390"/>
    </source>
</evidence>
<evidence type="ECO:0000313" key="1">
    <source>
        <dbReference type="EMBL" id="KAH3698258.1"/>
    </source>
</evidence>
<dbReference type="EMBL" id="JAIWYP010000016">
    <property type="protein sequence ID" value="KAH3698258.1"/>
    <property type="molecule type" value="Genomic_DNA"/>
</dbReference>
<reference evidence="1" key="2">
    <citation type="submission" date="2020-11" db="EMBL/GenBank/DDBJ databases">
        <authorList>
            <person name="McCartney M.A."/>
            <person name="Auch B."/>
            <person name="Kono T."/>
            <person name="Mallez S."/>
            <person name="Becker A."/>
            <person name="Gohl D.M."/>
            <person name="Silverstein K.A.T."/>
            <person name="Koren S."/>
            <person name="Bechman K.B."/>
            <person name="Herman A."/>
            <person name="Abrahante J.E."/>
            <person name="Garbe J."/>
        </authorList>
    </citation>
    <scope>NUCLEOTIDE SEQUENCE</scope>
    <source>
        <strain evidence="1">Duluth1</strain>
        <tissue evidence="1">Whole animal</tissue>
    </source>
</reference>
<dbReference type="AlphaFoldDB" id="A0A9D4BM85"/>
<sequence>MIGQKNVTFRTKTIFELNRRIQEKNVLTNKCHEDWAKNLSSRLFTCGHVFSLITTIFKLNQDIHKTKILTKFHDDCTKNVNFRVFTSNFYYINIRKKPPPGGHVFFTDPNHFRTRPSYPGNKCSDQFHKDWANNVSSRLFTCFHCIHIEKTTPPLGDHVFPL</sequence>
<accession>A0A9D4BM85</accession>
<dbReference type="Proteomes" id="UP000828390">
    <property type="component" value="Unassembled WGS sequence"/>
</dbReference>
<name>A0A9D4BM85_DREPO</name>
<protein>
    <submittedName>
        <fullName evidence="1">Uncharacterized protein</fullName>
    </submittedName>
</protein>
<comment type="caution">
    <text evidence="1">The sequence shown here is derived from an EMBL/GenBank/DDBJ whole genome shotgun (WGS) entry which is preliminary data.</text>
</comment>